<keyword evidence="5 6" id="KW-0479">Metal-binding</keyword>
<evidence type="ECO:0000313" key="10">
    <source>
        <dbReference type="Proteomes" id="UP000594262"/>
    </source>
</evidence>
<evidence type="ECO:0000259" key="7">
    <source>
        <dbReference type="PROSITE" id="PS51670"/>
    </source>
</evidence>
<dbReference type="GO" id="GO:0004222">
    <property type="term" value="F:metalloendopeptidase activity"/>
    <property type="evidence" value="ECO:0007669"/>
    <property type="project" value="UniProtKB-UniRule"/>
</dbReference>
<comment type="caution">
    <text evidence="4">Lacks conserved residue(s) required for the propagation of feature annotation.</text>
</comment>
<dbReference type="EnsemblMetazoa" id="CLYHEMT015150.1">
    <property type="protein sequence ID" value="CLYHEMP015150.1"/>
    <property type="gene ID" value="CLYHEMG015150"/>
</dbReference>
<keyword evidence="10" id="KW-1185">Reference proteome</keyword>
<dbReference type="PANTHER" id="PTHR10127:SF901">
    <property type="entry name" value="METALLOENDOPEPTIDASE"/>
    <property type="match status" value="1"/>
</dbReference>
<evidence type="ECO:0000259" key="8">
    <source>
        <dbReference type="PROSITE" id="PS51864"/>
    </source>
</evidence>
<proteinExistence type="predicted"/>
<dbReference type="AlphaFoldDB" id="A0A7M5WZW1"/>
<accession>A0A7M5WZW1</accession>
<name>A0A7M5WZW1_9CNID</name>
<protein>
    <recommendedName>
        <fullName evidence="6">Metalloendopeptidase</fullName>
        <ecNumber evidence="6">3.4.24.-</ecNumber>
    </recommendedName>
</protein>
<dbReference type="GO" id="GO:0006508">
    <property type="term" value="P:proteolysis"/>
    <property type="evidence" value="ECO:0007669"/>
    <property type="project" value="UniProtKB-KW"/>
</dbReference>
<dbReference type="Proteomes" id="UP000594262">
    <property type="component" value="Unplaced"/>
</dbReference>
<feature type="chain" id="PRO_5029932379" description="Metalloendopeptidase" evidence="6">
    <location>
        <begin position="21"/>
        <end position="302"/>
    </location>
</feature>
<organism evidence="9 10">
    <name type="scientific">Clytia hemisphaerica</name>
    <dbReference type="NCBI Taxonomy" id="252671"/>
    <lineage>
        <taxon>Eukaryota</taxon>
        <taxon>Metazoa</taxon>
        <taxon>Cnidaria</taxon>
        <taxon>Hydrozoa</taxon>
        <taxon>Hydroidolina</taxon>
        <taxon>Leptothecata</taxon>
        <taxon>Obeliida</taxon>
        <taxon>Clytiidae</taxon>
        <taxon>Clytia</taxon>
    </lineage>
</organism>
<feature type="domain" description="Peptidase M12A" evidence="8">
    <location>
        <begin position="63"/>
        <end position="259"/>
    </location>
</feature>
<reference evidence="9" key="1">
    <citation type="submission" date="2021-01" db="UniProtKB">
        <authorList>
            <consortium name="EnsemblMetazoa"/>
        </authorList>
    </citation>
    <scope>IDENTIFICATION</scope>
</reference>
<dbReference type="PRINTS" id="PR00480">
    <property type="entry name" value="ASTACIN"/>
</dbReference>
<feature type="signal peptide" evidence="6">
    <location>
        <begin position="1"/>
        <end position="20"/>
    </location>
</feature>
<sequence>MEFYMICFLLFSTCLLVVVSKPAKPILIEGDIVLDPKLRKIRANAIIHEEGEWSSHKRVKRGNTLTNKKPHEHRWRNGFIPYKLSYELSDIARESIKEAFYEVEKYTCIQFSPWKGEDDYVEFVKGVGCYSSVGRQNGRQVVSIGEGCETTKTVVHELLHTVGMFHEMSRYDRGLYVKILWWNIQRGAEKNFAVYDHGVIDSMNFPYDFESAMHYYNNEFTKNGQDTIQSLENPKLRIGNYHGMSKMDVKKVYQFYKCYKKKERPQKNECKDKYNWCKKYENHCSTQWFAESYCQKTCKVCL</sequence>
<dbReference type="SUPFAM" id="SSF55486">
    <property type="entry name" value="Metalloproteases ('zincins'), catalytic domain"/>
    <property type="match status" value="1"/>
</dbReference>
<comment type="cofactor">
    <cofactor evidence="5 6">
        <name>Zn(2+)</name>
        <dbReference type="ChEBI" id="CHEBI:29105"/>
    </cofactor>
    <text evidence="5 6">Binds 1 zinc ion per subunit.</text>
</comment>
<dbReference type="InterPro" id="IPR006026">
    <property type="entry name" value="Peptidase_Metallo"/>
</dbReference>
<dbReference type="SMART" id="SM00235">
    <property type="entry name" value="ZnMc"/>
    <property type="match status" value="1"/>
</dbReference>
<evidence type="ECO:0000256" key="1">
    <source>
        <dbReference type="ARBA" id="ARBA00002657"/>
    </source>
</evidence>
<feature type="binding site" evidence="5">
    <location>
        <position position="166"/>
    </location>
    <ligand>
        <name>Zn(2+)</name>
        <dbReference type="ChEBI" id="CHEBI:29105"/>
        <note>catalytic</note>
    </ligand>
</feature>
<feature type="binding site" evidence="5">
    <location>
        <position position="156"/>
    </location>
    <ligand>
        <name>Zn(2+)</name>
        <dbReference type="ChEBI" id="CHEBI:29105"/>
        <note>catalytic</note>
    </ligand>
</feature>
<dbReference type="OrthoDB" id="291007at2759"/>
<evidence type="ECO:0000256" key="5">
    <source>
        <dbReference type="PROSITE-ProRule" id="PRU01211"/>
    </source>
</evidence>
<dbReference type="InterPro" id="IPR001506">
    <property type="entry name" value="Peptidase_M12A"/>
</dbReference>
<evidence type="ECO:0000256" key="6">
    <source>
        <dbReference type="RuleBase" id="RU361183"/>
    </source>
</evidence>
<dbReference type="RefSeq" id="XP_066917921.1">
    <property type="nucleotide sequence ID" value="XM_067061820.1"/>
</dbReference>
<dbReference type="InterPro" id="IPR034035">
    <property type="entry name" value="Astacin-like_dom"/>
</dbReference>
<keyword evidence="2 5" id="KW-0645">Protease</keyword>
<evidence type="ECO:0000313" key="9">
    <source>
        <dbReference type="EnsemblMetazoa" id="CLYHEMP015150.1"/>
    </source>
</evidence>
<comment type="function">
    <text evidence="1">Metalloprotease.</text>
</comment>
<evidence type="ECO:0000256" key="2">
    <source>
        <dbReference type="ARBA" id="ARBA00022670"/>
    </source>
</evidence>
<feature type="active site" evidence="5">
    <location>
        <position position="157"/>
    </location>
</feature>
<dbReference type="InterPro" id="IPR003582">
    <property type="entry name" value="ShKT_dom"/>
</dbReference>
<dbReference type="Gene3D" id="3.40.390.10">
    <property type="entry name" value="Collagenase (Catalytic Domain)"/>
    <property type="match status" value="1"/>
</dbReference>
<dbReference type="EC" id="3.4.24.-" evidence="6"/>
<keyword evidence="5 6" id="KW-0862">Zinc</keyword>
<evidence type="ECO:0000256" key="3">
    <source>
        <dbReference type="ARBA" id="ARBA00022801"/>
    </source>
</evidence>
<dbReference type="PROSITE" id="PS51864">
    <property type="entry name" value="ASTACIN"/>
    <property type="match status" value="1"/>
</dbReference>
<dbReference type="PROSITE" id="PS51670">
    <property type="entry name" value="SHKT"/>
    <property type="match status" value="1"/>
</dbReference>
<dbReference type="InterPro" id="IPR024079">
    <property type="entry name" value="MetalloPept_cat_dom_sf"/>
</dbReference>
<dbReference type="GeneID" id="136805241"/>
<feature type="domain" description="ShKT" evidence="7">
    <location>
        <begin position="270"/>
        <end position="301"/>
    </location>
</feature>
<keyword evidence="5 6" id="KW-0482">Metalloprotease</keyword>
<evidence type="ECO:0000256" key="4">
    <source>
        <dbReference type="PROSITE-ProRule" id="PRU01005"/>
    </source>
</evidence>
<dbReference type="Pfam" id="PF01400">
    <property type="entry name" value="Astacin"/>
    <property type="match status" value="1"/>
</dbReference>
<keyword evidence="3 5" id="KW-0378">Hydrolase</keyword>
<keyword evidence="6" id="KW-0732">Signal</keyword>
<dbReference type="PANTHER" id="PTHR10127">
    <property type="entry name" value="DISCOIDIN, CUB, EGF, LAMININ , AND ZINC METALLOPROTEASE DOMAIN CONTAINING"/>
    <property type="match status" value="1"/>
</dbReference>
<dbReference type="GO" id="GO:0008270">
    <property type="term" value="F:zinc ion binding"/>
    <property type="evidence" value="ECO:0007669"/>
    <property type="project" value="UniProtKB-UniRule"/>
</dbReference>
<dbReference type="CDD" id="cd04280">
    <property type="entry name" value="ZnMc_astacin_like"/>
    <property type="match status" value="1"/>
</dbReference>
<feature type="binding site" evidence="5">
    <location>
        <position position="160"/>
    </location>
    <ligand>
        <name>Zn(2+)</name>
        <dbReference type="ChEBI" id="CHEBI:29105"/>
        <note>catalytic</note>
    </ligand>
</feature>